<evidence type="ECO:0000313" key="2">
    <source>
        <dbReference type="Proteomes" id="UP000435112"/>
    </source>
</evidence>
<dbReference type="OrthoDB" id="10296492at2759"/>
<gene>
    <name evidence="1" type="ORF">PR002_g24731</name>
</gene>
<comment type="caution">
    <text evidence="1">The sequence shown here is derived from an EMBL/GenBank/DDBJ whole genome shotgun (WGS) entry which is preliminary data.</text>
</comment>
<proteinExistence type="predicted"/>
<accession>A0A6A3I8A7</accession>
<protein>
    <submittedName>
        <fullName evidence="1">Uncharacterized protein</fullName>
    </submittedName>
</protein>
<dbReference type="Proteomes" id="UP000435112">
    <property type="component" value="Unassembled WGS sequence"/>
</dbReference>
<reference evidence="1 2" key="1">
    <citation type="submission" date="2018-09" db="EMBL/GenBank/DDBJ databases">
        <title>Genomic investigation of the strawberry pathogen Phytophthora fragariae indicates pathogenicity is determined by transcriptional variation in three key races.</title>
        <authorList>
            <person name="Adams T.M."/>
            <person name="Armitage A.D."/>
            <person name="Sobczyk M.K."/>
            <person name="Bates H.J."/>
            <person name="Dunwell J.M."/>
            <person name="Nellist C.F."/>
            <person name="Harrison R.J."/>
        </authorList>
    </citation>
    <scope>NUCLEOTIDE SEQUENCE [LARGE SCALE GENOMIC DNA]</scope>
    <source>
        <strain evidence="1 2">SCRP324</strain>
    </source>
</reference>
<name>A0A6A3I8A7_9STRA</name>
<sequence>MAPYTGTVSCRRRPSASGNFSVTLLLSITARSLASLRKLAIIRPSETAPSMSATTSID</sequence>
<evidence type="ECO:0000313" key="1">
    <source>
        <dbReference type="EMBL" id="KAE8978401.1"/>
    </source>
</evidence>
<dbReference type="AlphaFoldDB" id="A0A6A3I8A7"/>
<dbReference type="EMBL" id="QXFU01003095">
    <property type="protein sequence ID" value="KAE8978401.1"/>
    <property type="molecule type" value="Genomic_DNA"/>
</dbReference>
<organism evidence="1 2">
    <name type="scientific">Phytophthora rubi</name>
    <dbReference type="NCBI Taxonomy" id="129364"/>
    <lineage>
        <taxon>Eukaryota</taxon>
        <taxon>Sar</taxon>
        <taxon>Stramenopiles</taxon>
        <taxon>Oomycota</taxon>
        <taxon>Peronosporomycetes</taxon>
        <taxon>Peronosporales</taxon>
        <taxon>Peronosporaceae</taxon>
        <taxon>Phytophthora</taxon>
    </lineage>
</organism>